<dbReference type="SUPFAM" id="SSF160964">
    <property type="entry name" value="MalF N-terminal region-like"/>
    <property type="match status" value="1"/>
</dbReference>
<accession>A0ABW6EUI2</accession>
<keyword evidence="3 5" id="KW-1133">Transmembrane helix</keyword>
<keyword evidence="5" id="KW-0813">Transport</keyword>
<comment type="similarity">
    <text evidence="5">Belongs to the binding-protein-dependent transport system permease family.</text>
</comment>
<protein>
    <submittedName>
        <fullName evidence="8">Carbohydrate ABC transporter permease</fullName>
    </submittedName>
</protein>
<dbReference type="InterPro" id="IPR000515">
    <property type="entry name" value="MetI-like"/>
</dbReference>
<feature type="transmembrane region" description="Helical" evidence="5">
    <location>
        <begin position="143"/>
        <end position="163"/>
    </location>
</feature>
<feature type="domain" description="ABC transmembrane type-1" evidence="7">
    <location>
        <begin position="106"/>
        <end position="320"/>
    </location>
</feature>
<comment type="caution">
    <text evidence="8">The sequence shown here is derived from an EMBL/GenBank/DDBJ whole genome shotgun (WGS) entry which is preliminary data.</text>
</comment>
<dbReference type="CDD" id="cd06261">
    <property type="entry name" value="TM_PBP2"/>
    <property type="match status" value="1"/>
</dbReference>
<comment type="subcellular location">
    <subcellularLocation>
        <location evidence="5">Cell membrane</location>
        <topology evidence="5">Multi-pass membrane protein</topology>
    </subcellularLocation>
    <subcellularLocation>
        <location evidence="1">Membrane</location>
        <topology evidence="1">Multi-pass membrane protein</topology>
    </subcellularLocation>
</comment>
<evidence type="ECO:0000256" key="5">
    <source>
        <dbReference type="RuleBase" id="RU363032"/>
    </source>
</evidence>
<feature type="transmembrane region" description="Helical" evidence="5">
    <location>
        <begin position="299"/>
        <end position="320"/>
    </location>
</feature>
<evidence type="ECO:0000256" key="3">
    <source>
        <dbReference type="ARBA" id="ARBA00022989"/>
    </source>
</evidence>
<organism evidence="8 9">
    <name type="scientific">Streptomyces rubiginosohelvolus</name>
    <dbReference type="NCBI Taxonomy" id="67362"/>
    <lineage>
        <taxon>Bacteria</taxon>
        <taxon>Bacillati</taxon>
        <taxon>Actinomycetota</taxon>
        <taxon>Actinomycetes</taxon>
        <taxon>Kitasatosporales</taxon>
        <taxon>Streptomycetaceae</taxon>
        <taxon>Streptomyces</taxon>
    </lineage>
</organism>
<dbReference type="InterPro" id="IPR035906">
    <property type="entry name" value="MetI-like_sf"/>
</dbReference>
<dbReference type="RefSeq" id="WP_382770046.1">
    <property type="nucleotide sequence ID" value="NZ_JBHXKZ010000002.1"/>
</dbReference>
<feature type="region of interest" description="Disordered" evidence="6">
    <location>
        <begin position="1"/>
        <end position="37"/>
    </location>
</feature>
<evidence type="ECO:0000313" key="8">
    <source>
        <dbReference type="EMBL" id="MFD4821630.1"/>
    </source>
</evidence>
<evidence type="ECO:0000256" key="1">
    <source>
        <dbReference type="ARBA" id="ARBA00004141"/>
    </source>
</evidence>
<evidence type="ECO:0000256" key="4">
    <source>
        <dbReference type="ARBA" id="ARBA00023136"/>
    </source>
</evidence>
<feature type="transmembrane region" description="Helical" evidence="5">
    <location>
        <begin position="47"/>
        <end position="67"/>
    </location>
</feature>
<gene>
    <name evidence="8" type="ORF">ACFWOQ_03555</name>
</gene>
<dbReference type="InterPro" id="IPR052730">
    <property type="entry name" value="Sugar_ABC_transporter"/>
</dbReference>
<reference evidence="8 9" key="1">
    <citation type="submission" date="2024-09" db="EMBL/GenBank/DDBJ databases">
        <title>The Natural Products Discovery Center: Release of the First 8490 Sequenced Strains for Exploring Actinobacteria Biosynthetic Diversity.</title>
        <authorList>
            <person name="Kalkreuter E."/>
            <person name="Kautsar S.A."/>
            <person name="Yang D."/>
            <person name="Bader C.D."/>
            <person name="Teijaro C.N."/>
            <person name="Fluegel L."/>
            <person name="Davis C.M."/>
            <person name="Simpson J.R."/>
            <person name="Lauterbach L."/>
            <person name="Steele A.D."/>
            <person name="Gui C."/>
            <person name="Meng S."/>
            <person name="Li G."/>
            <person name="Viehrig K."/>
            <person name="Ye F."/>
            <person name="Su P."/>
            <person name="Kiefer A.F."/>
            <person name="Nichols A."/>
            <person name="Cepeda A.J."/>
            <person name="Yan W."/>
            <person name="Fan B."/>
            <person name="Jiang Y."/>
            <person name="Adhikari A."/>
            <person name="Zheng C.-J."/>
            <person name="Schuster L."/>
            <person name="Cowan T.M."/>
            <person name="Smanski M.J."/>
            <person name="Chevrette M.G."/>
            <person name="De Carvalho L.P.S."/>
            <person name="Shen B."/>
        </authorList>
    </citation>
    <scope>NUCLEOTIDE SEQUENCE [LARGE SCALE GENOMIC DNA]</scope>
    <source>
        <strain evidence="8 9">NPDC058428</strain>
    </source>
</reference>
<sequence>MPATETAETPGVAGTDRTSATRTPRPAPSRAGRRQRTFEQANRRLKWAMLAPAVLFVGLMIVFPLVFTLNLSLTDAFGAVNADSAHIGLRNFGDALGDTRRFWPAARRTLVFTVGAVALETVLGLALAMLMRKPFKGMRWVRTVLIIPLLATPVAIGILWLLILDPTNGIANHLLEAVGLPRQEFLGSVGQSLPTLMLIDVWQWTPMMTLLLLAGLTTLPEEPEEAALMDGANSWQRFRHVILPMLGPTLATALVLRAVDALKTFDLLYATKGAGGGSDFEVETLNVYAYGLTFDYQEYGLAAAVLVLFTLFIIGAVVLLRRRGGRKNA</sequence>
<proteinExistence type="inferred from homology"/>
<feature type="transmembrane region" description="Helical" evidence="5">
    <location>
        <begin position="110"/>
        <end position="131"/>
    </location>
</feature>
<dbReference type="Proteomes" id="UP001598352">
    <property type="component" value="Unassembled WGS sequence"/>
</dbReference>
<evidence type="ECO:0000313" key="9">
    <source>
        <dbReference type="Proteomes" id="UP001598352"/>
    </source>
</evidence>
<name>A0ABW6EUI2_9ACTN</name>
<dbReference type="PANTHER" id="PTHR43759">
    <property type="entry name" value="TREHALOSE TRANSPORT SYSTEM PERMEASE PROTEIN SUGA"/>
    <property type="match status" value="1"/>
</dbReference>
<dbReference type="PROSITE" id="PS50928">
    <property type="entry name" value="ABC_TM1"/>
    <property type="match status" value="1"/>
</dbReference>
<keyword evidence="9" id="KW-1185">Reference proteome</keyword>
<evidence type="ECO:0000259" key="7">
    <source>
        <dbReference type="PROSITE" id="PS50928"/>
    </source>
</evidence>
<keyword evidence="4 5" id="KW-0472">Membrane</keyword>
<dbReference type="SUPFAM" id="SSF161098">
    <property type="entry name" value="MetI-like"/>
    <property type="match status" value="1"/>
</dbReference>
<feature type="transmembrane region" description="Helical" evidence="5">
    <location>
        <begin position="201"/>
        <end position="220"/>
    </location>
</feature>
<evidence type="ECO:0000256" key="2">
    <source>
        <dbReference type="ARBA" id="ARBA00022692"/>
    </source>
</evidence>
<dbReference type="EMBL" id="JBHXKZ010000002">
    <property type="protein sequence ID" value="MFD4821630.1"/>
    <property type="molecule type" value="Genomic_DNA"/>
</dbReference>
<dbReference type="PANTHER" id="PTHR43759:SF1">
    <property type="entry name" value="GLUCOSE IMPORT SYSTEM PERMEASE PROTEIN GLCT"/>
    <property type="match status" value="1"/>
</dbReference>
<dbReference type="Pfam" id="PF00528">
    <property type="entry name" value="BPD_transp_1"/>
    <property type="match status" value="1"/>
</dbReference>
<feature type="transmembrane region" description="Helical" evidence="5">
    <location>
        <begin position="241"/>
        <end position="259"/>
    </location>
</feature>
<dbReference type="Gene3D" id="1.10.3720.10">
    <property type="entry name" value="MetI-like"/>
    <property type="match status" value="1"/>
</dbReference>
<keyword evidence="2 5" id="KW-0812">Transmembrane</keyword>
<evidence type="ECO:0000256" key="6">
    <source>
        <dbReference type="SAM" id="MobiDB-lite"/>
    </source>
</evidence>